<feature type="domain" description="Cation-transporting P-type ATPase N-terminal" evidence="19">
    <location>
        <begin position="62"/>
        <end position="136"/>
    </location>
</feature>
<feature type="region of interest" description="Disordered" evidence="17">
    <location>
        <begin position="1"/>
        <end position="62"/>
    </location>
</feature>
<dbReference type="InterPro" id="IPR023214">
    <property type="entry name" value="HAD_sf"/>
</dbReference>
<keyword evidence="4" id="KW-1003">Cell membrane</keyword>
<dbReference type="PANTHER" id="PTHR42861">
    <property type="entry name" value="CALCIUM-TRANSPORTING ATPASE"/>
    <property type="match status" value="1"/>
</dbReference>
<dbReference type="Pfam" id="PF08282">
    <property type="entry name" value="Hydrolase_3"/>
    <property type="match status" value="1"/>
</dbReference>
<evidence type="ECO:0000256" key="5">
    <source>
        <dbReference type="ARBA" id="ARBA00022553"/>
    </source>
</evidence>
<evidence type="ECO:0000256" key="9">
    <source>
        <dbReference type="ARBA" id="ARBA00022741"/>
    </source>
</evidence>
<evidence type="ECO:0000256" key="14">
    <source>
        <dbReference type="ARBA" id="ARBA00023065"/>
    </source>
</evidence>
<dbReference type="Pfam" id="PF00690">
    <property type="entry name" value="Cation_ATPase_N"/>
    <property type="match status" value="1"/>
</dbReference>
<dbReference type="GO" id="GO:0005886">
    <property type="term" value="C:plasma membrane"/>
    <property type="evidence" value="ECO:0007669"/>
    <property type="project" value="UniProtKB-SubCell"/>
</dbReference>
<keyword evidence="13 18" id="KW-1133">Transmembrane helix</keyword>
<evidence type="ECO:0000256" key="2">
    <source>
        <dbReference type="ARBA" id="ARBA00012790"/>
    </source>
</evidence>
<dbReference type="SFLD" id="SFLDS00003">
    <property type="entry name" value="Haloacid_Dehalogenase"/>
    <property type="match status" value="1"/>
</dbReference>
<dbReference type="Proteomes" id="UP000244180">
    <property type="component" value="Unassembled WGS sequence"/>
</dbReference>
<dbReference type="InterPro" id="IPR044492">
    <property type="entry name" value="P_typ_ATPase_HD_dom"/>
</dbReference>
<reference evidence="20 21" key="1">
    <citation type="submission" date="2017-08" db="EMBL/GenBank/DDBJ databases">
        <title>Burning lignite coal seam in the remote Altai Mountains harbors a hydrogen-driven thermophilic microbial community.</title>
        <authorList>
            <person name="Kadnikov V.V."/>
            <person name="Mardanov A.V."/>
            <person name="Ivasenko D."/>
            <person name="Beletsky A.V."/>
            <person name="Karnachuk O.V."/>
            <person name="Ravin N.V."/>
        </authorList>
    </citation>
    <scope>NUCLEOTIDE SEQUENCE [LARGE SCALE GENOMIC DNA]</scope>
    <source>
        <strain evidence="20">AL33</strain>
    </source>
</reference>
<evidence type="ECO:0000256" key="1">
    <source>
        <dbReference type="ARBA" id="ARBA00004651"/>
    </source>
</evidence>
<keyword evidence="12" id="KW-1278">Translocase</keyword>
<keyword evidence="8" id="KW-0479">Metal-binding</keyword>
<dbReference type="PRINTS" id="PR00120">
    <property type="entry name" value="HATPASE"/>
</dbReference>
<evidence type="ECO:0000256" key="3">
    <source>
        <dbReference type="ARBA" id="ARBA00022448"/>
    </source>
</evidence>
<keyword evidence="5" id="KW-0597">Phosphoprotein</keyword>
<feature type="transmembrane region" description="Helical" evidence="18">
    <location>
        <begin position="808"/>
        <end position="830"/>
    </location>
</feature>
<dbReference type="Pfam" id="PF13246">
    <property type="entry name" value="Cation_ATPase"/>
    <property type="match status" value="1"/>
</dbReference>
<gene>
    <name evidence="20" type="ORF">HSCHL_2448</name>
</gene>
<evidence type="ECO:0000256" key="13">
    <source>
        <dbReference type="ARBA" id="ARBA00022989"/>
    </source>
</evidence>
<dbReference type="InterPro" id="IPR006068">
    <property type="entry name" value="ATPase_P-typ_cation-transptr_C"/>
</dbReference>
<dbReference type="InterPro" id="IPR001757">
    <property type="entry name" value="P_typ_ATPase"/>
</dbReference>
<dbReference type="GO" id="GO:0005388">
    <property type="term" value="F:P-type calcium transporter activity"/>
    <property type="evidence" value="ECO:0007669"/>
    <property type="project" value="UniProtKB-EC"/>
</dbReference>
<dbReference type="PRINTS" id="PR00119">
    <property type="entry name" value="CATATPASE"/>
</dbReference>
<dbReference type="GO" id="GO:0016887">
    <property type="term" value="F:ATP hydrolysis activity"/>
    <property type="evidence" value="ECO:0007669"/>
    <property type="project" value="InterPro"/>
</dbReference>
<feature type="transmembrane region" description="Helical" evidence="18">
    <location>
        <begin position="781"/>
        <end position="802"/>
    </location>
</feature>
<feature type="transmembrane region" description="Helical" evidence="18">
    <location>
        <begin position="116"/>
        <end position="134"/>
    </location>
</feature>
<dbReference type="GO" id="GO:0046872">
    <property type="term" value="F:metal ion binding"/>
    <property type="evidence" value="ECO:0007669"/>
    <property type="project" value="UniProtKB-KW"/>
</dbReference>
<dbReference type="FunFam" id="2.70.150.10:FF:000016">
    <property type="entry name" value="Calcium-transporting P-type ATPase putative"/>
    <property type="match status" value="1"/>
</dbReference>
<feature type="transmembrane region" description="Helical" evidence="18">
    <location>
        <begin position="917"/>
        <end position="939"/>
    </location>
</feature>
<keyword evidence="15 18" id="KW-0472">Membrane</keyword>
<evidence type="ECO:0000256" key="8">
    <source>
        <dbReference type="ARBA" id="ARBA00022723"/>
    </source>
</evidence>
<dbReference type="InterPro" id="IPR023299">
    <property type="entry name" value="ATPase_P-typ_cyto_dom_N"/>
</dbReference>
<keyword evidence="3" id="KW-0813">Transport</keyword>
<evidence type="ECO:0000256" key="18">
    <source>
        <dbReference type="SAM" id="Phobius"/>
    </source>
</evidence>
<dbReference type="InterPro" id="IPR036412">
    <property type="entry name" value="HAD-like_sf"/>
</dbReference>
<evidence type="ECO:0000256" key="17">
    <source>
        <dbReference type="SAM" id="MobiDB-lite"/>
    </source>
</evidence>
<dbReference type="PROSITE" id="PS00154">
    <property type="entry name" value="ATPASE_E1_E2"/>
    <property type="match status" value="1"/>
</dbReference>
<evidence type="ECO:0000313" key="21">
    <source>
        <dbReference type="Proteomes" id="UP000244180"/>
    </source>
</evidence>
<dbReference type="SUPFAM" id="SSF56784">
    <property type="entry name" value="HAD-like"/>
    <property type="match status" value="1"/>
</dbReference>
<dbReference type="NCBIfam" id="TIGR01494">
    <property type="entry name" value="ATPase_P-type"/>
    <property type="match status" value="3"/>
</dbReference>
<evidence type="ECO:0000259" key="19">
    <source>
        <dbReference type="SMART" id="SM00831"/>
    </source>
</evidence>
<sequence length="986" mass="105406">MASGGRRETMRQRTLDPSMRREAAFGRRAADPFGRRASTPGPDVSGGRSESGSGSGPEDPQAWYARPEVDVLSALAVDPEQGLDGEEAARRRASVGPNALKAAGGVDPAAIFLGQFRDFMVLVLLAATFISGLLGEFVDAVAILTILLLNAFLGFVQEYRAERALEALGKMAAPKAEVVRDGRRAVVPAEDVVPGDVVVLKAGDRVPADVRLLWTEGLLVDEAPLTGESVPVEKRAPAVLPAPRPLGDRTNMAFMGTLILKGRATGVAVATGMATEMGKIADLIALTEETDTPLKRRIRHLGRVLVWIAVALTAAVTGLGVLDGYPFEEMFLLGVTLAVAAIPEGLPTIVTVVLALGVSRMQKKKALVRRLPAVETLGSTTFIGTDKTGTLTLNRMTLVQGRTAGGAFFVSGSGYRPEGGFFLDPERTAPFDPEERPEVMALLTYGVLASEARLLPPETGDRTEGPKRPAGRFRWLGLRRKAREAAPSGWRIDGDPTEGAIVVAARKAGLDEEALRRRKRAKVLPFDSVRRRMSIVYEVGGGRGVLAAKGAFEAILDRSAAIFDGGAVRRLGDAERRRWAEEAEAMAAAGLRVLAVAYREGPLERLRGLEDEAELVFVGLVGLIDPPRPDVPAAIRTVQAAHIRVAMITGDHRETARAIAADLGILRPTGRVLTGEDLRRLDGKALSRLAVETDVFARVAPEDKLRIVQALRAAGHIVAMTGDGTNDAPALKAADIGIAMGQSGTEVAKEAADVVLLDDHFATIEAAVEEGRTIYENVRKFVRYLLASNVAEIMVMLVAFALKWPVPLTPLMILWINLVTDGLPALALGLDPMERDVMNRPPISPSESLFARGLGWKILSRGALITGVTLWAFSERLAAGAPLGEAQTVAFATLIVAQLVHVFDARNERSLFDRSPLDNVPLVLSVLVSFALVVLVIAWPPAARIFGAVPLSAEDWLRVIGYSAAPFVLLGLFGRLSSGRPARPEA</sequence>
<keyword evidence="10" id="KW-0067">ATP-binding</keyword>
<evidence type="ECO:0000256" key="15">
    <source>
        <dbReference type="ARBA" id="ARBA00023136"/>
    </source>
</evidence>
<proteinExistence type="predicted"/>
<dbReference type="GO" id="GO:0005524">
    <property type="term" value="F:ATP binding"/>
    <property type="evidence" value="ECO:0007669"/>
    <property type="project" value="UniProtKB-KW"/>
</dbReference>
<keyword evidence="6" id="KW-0106">Calcium</keyword>
<evidence type="ECO:0000256" key="12">
    <source>
        <dbReference type="ARBA" id="ARBA00022967"/>
    </source>
</evidence>
<dbReference type="EMBL" id="PEBV01000019">
    <property type="protein sequence ID" value="PTQ52949.1"/>
    <property type="molecule type" value="Genomic_DNA"/>
</dbReference>
<evidence type="ECO:0000256" key="16">
    <source>
        <dbReference type="ARBA" id="ARBA00048694"/>
    </source>
</evidence>
<dbReference type="InterPro" id="IPR008250">
    <property type="entry name" value="ATPase_P-typ_transduc_dom_A_sf"/>
</dbReference>
<evidence type="ECO:0000256" key="7">
    <source>
        <dbReference type="ARBA" id="ARBA00022692"/>
    </source>
</evidence>
<name>A0A2T5G9U7_HYDSH</name>
<dbReference type="Gene3D" id="3.40.1110.10">
    <property type="entry name" value="Calcium-transporting ATPase, cytoplasmic domain N"/>
    <property type="match status" value="1"/>
</dbReference>
<feature type="compositionally biased region" description="Basic and acidic residues" evidence="17">
    <location>
        <begin position="1"/>
        <end position="34"/>
    </location>
</feature>
<feature type="transmembrane region" description="Helical" evidence="18">
    <location>
        <begin position="959"/>
        <end position="976"/>
    </location>
</feature>
<evidence type="ECO:0000256" key="6">
    <source>
        <dbReference type="ARBA" id="ARBA00022568"/>
    </source>
</evidence>
<feature type="transmembrane region" description="Helical" evidence="18">
    <location>
        <begin position="304"/>
        <end position="325"/>
    </location>
</feature>
<dbReference type="InterPro" id="IPR023298">
    <property type="entry name" value="ATPase_P-typ_TM_dom_sf"/>
</dbReference>
<dbReference type="InterPro" id="IPR059000">
    <property type="entry name" value="ATPase_P-type_domA"/>
</dbReference>
<keyword evidence="6" id="KW-0109">Calcium transport</keyword>
<dbReference type="InterPro" id="IPR004014">
    <property type="entry name" value="ATPase_P-typ_cation-transptr_N"/>
</dbReference>
<dbReference type="AlphaFoldDB" id="A0A2T5G9U7"/>
<accession>A0A2T5G9U7</accession>
<comment type="catalytic activity">
    <reaction evidence="16">
        <text>Ca(2+)(in) + ATP + H2O = Ca(2+)(out) + ADP + phosphate + H(+)</text>
        <dbReference type="Rhea" id="RHEA:18105"/>
        <dbReference type="ChEBI" id="CHEBI:15377"/>
        <dbReference type="ChEBI" id="CHEBI:15378"/>
        <dbReference type="ChEBI" id="CHEBI:29108"/>
        <dbReference type="ChEBI" id="CHEBI:30616"/>
        <dbReference type="ChEBI" id="CHEBI:43474"/>
        <dbReference type="ChEBI" id="CHEBI:456216"/>
        <dbReference type="EC" id="7.2.2.10"/>
    </reaction>
</comment>
<dbReference type="SMART" id="SM00831">
    <property type="entry name" value="Cation_ATPase_N"/>
    <property type="match status" value="1"/>
</dbReference>
<dbReference type="SFLD" id="SFLDG00002">
    <property type="entry name" value="C1.7:_P-type_atpase_like"/>
    <property type="match status" value="1"/>
</dbReference>
<keyword evidence="9" id="KW-0547">Nucleotide-binding</keyword>
<dbReference type="Pfam" id="PF00122">
    <property type="entry name" value="E1-E2_ATPase"/>
    <property type="match status" value="1"/>
</dbReference>
<dbReference type="Gene3D" id="1.20.1110.10">
    <property type="entry name" value="Calcium-transporting ATPase, transmembrane domain"/>
    <property type="match status" value="1"/>
</dbReference>
<evidence type="ECO:0000256" key="10">
    <source>
        <dbReference type="ARBA" id="ARBA00022840"/>
    </source>
</evidence>
<keyword evidence="7 18" id="KW-0812">Transmembrane</keyword>
<dbReference type="SUPFAM" id="SSF81665">
    <property type="entry name" value="Calcium ATPase, transmembrane domain M"/>
    <property type="match status" value="1"/>
</dbReference>
<comment type="subcellular location">
    <subcellularLocation>
        <location evidence="1">Cell membrane</location>
        <topology evidence="1">Multi-pass membrane protein</topology>
    </subcellularLocation>
</comment>
<evidence type="ECO:0000313" key="20">
    <source>
        <dbReference type="EMBL" id="PTQ52949.1"/>
    </source>
</evidence>
<dbReference type="SUPFAM" id="SSF81660">
    <property type="entry name" value="Metal cation-transporting ATPase, ATP-binding domain N"/>
    <property type="match status" value="1"/>
</dbReference>
<organism evidence="20 21">
    <name type="scientific">Hydrogenibacillus schlegelii</name>
    <name type="common">Bacillus schlegelii</name>
    <dbReference type="NCBI Taxonomy" id="1484"/>
    <lineage>
        <taxon>Bacteria</taxon>
        <taxon>Bacillati</taxon>
        <taxon>Bacillota</taxon>
        <taxon>Bacilli</taxon>
        <taxon>Bacillales</taxon>
        <taxon>Bacillales Family X. Incertae Sedis</taxon>
        <taxon>Hydrogenibacillus</taxon>
    </lineage>
</organism>
<evidence type="ECO:0000256" key="4">
    <source>
        <dbReference type="ARBA" id="ARBA00022475"/>
    </source>
</evidence>
<dbReference type="InterPro" id="IPR018303">
    <property type="entry name" value="ATPase_P-typ_P_site"/>
</dbReference>
<keyword evidence="11" id="KW-0460">Magnesium</keyword>
<feature type="transmembrane region" description="Helical" evidence="18">
    <location>
        <begin position="331"/>
        <end position="356"/>
    </location>
</feature>
<comment type="caution">
    <text evidence="20">The sequence shown here is derived from an EMBL/GenBank/DDBJ whole genome shotgun (WGS) entry which is preliminary data.</text>
</comment>
<dbReference type="EC" id="7.2.2.10" evidence="2"/>
<dbReference type="Gene3D" id="3.40.50.1000">
    <property type="entry name" value="HAD superfamily/HAD-like"/>
    <property type="match status" value="1"/>
</dbReference>
<dbReference type="SFLD" id="SFLDF00027">
    <property type="entry name" value="p-type_atpase"/>
    <property type="match status" value="1"/>
</dbReference>
<dbReference type="SUPFAM" id="SSF81653">
    <property type="entry name" value="Calcium ATPase, transduction domain A"/>
    <property type="match status" value="1"/>
</dbReference>
<keyword evidence="14" id="KW-0406">Ion transport</keyword>
<evidence type="ECO:0000256" key="11">
    <source>
        <dbReference type="ARBA" id="ARBA00022842"/>
    </source>
</evidence>
<dbReference type="FunFam" id="1.20.1110.10:FF:000065">
    <property type="entry name" value="Sarcoplasmic/endoplasmic reticulum calcium ATPase 1"/>
    <property type="match status" value="1"/>
</dbReference>
<dbReference type="Gene3D" id="2.70.150.10">
    <property type="entry name" value="Calcium-transporting ATPase, cytoplasmic transduction domain A"/>
    <property type="match status" value="1"/>
</dbReference>
<dbReference type="Pfam" id="PF00689">
    <property type="entry name" value="Cation_ATPase_C"/>
    <property type="match status" value="1"/>
</dbReference>
<protein>
    <recommendedName>
        <fullName evidence="2">P-type Ca(2+) transporter</fullName>
        <ecNumber evidence="2">7.2.2.10</ecNumber>
    </recommendedName>
</protein>